<proteinExistence type="inferred from homology"/>
<feature type="transmembrane region" description="Helical" evidence="9">
    <location>
        <begin position="467"/>
        <end position="485"/>
    </location>
</feature>
<feature type="transmembrane region" description="Helical" evidence="9">
    <location>
        <begin position="161"/>
        <end position="184"/>
    </location>
</feature>
<evidence type="ECO:0000256" key="7">
    <source>
        <dbReference type="ARBA" id="ARBA00023136"/>
    </source>
</evidence>
<protein>
    <submittedName>
        <fullName evidence="10">Choline/carnitine/betaine transport</fullName>
    </submittedName>
</protein>
<evidence type="ECO:0000256" key="4">
    <source>
        <dbReference type="ARBA" id="ARBA00022475"/>
    </source>
</evidence>
<comment type="subcellular location">
    <subcellularLocation>
        <location evidence="1">Cell membrane</location>
        <topology evidence="1">Multi-pass membrane protein</topology>
    </subcellularLocation>
</comment>
<feature type="region of interest" description="Disordered" evidence="8">
    <location>
        <begin position="521"/>
        <end position="556"/>
    </location>
</feature>
<evidence type="ECO:0000256" key="8">
    <source>
        <dbReference type="SAM" id="MobiDB-lite"/>
    </source>
</evidence>
<keyword evidence="6 9" id="KW-1133">Transmembrane helix</keyword>
<dbReference type="KEGG" id="acry:AC20117_23070"/>
<dbReference type="GO" id="GO:0022857">
    <property type="term" value="F:transmembrane transporter activity"/>
    <property type="evidence" value="ECO:0007669"/>
    <property type="project" value="InterPro"/>
</dbReference>
<gene>
    <name evidence="10" type="ORF">SAMN04489742_4743</name>
</gene>
<evidence type="ECO:0000256" key="5">
    <source>
        <dbReference type="ARBA" id="ARBA00022692"/>
    </source>
</evidence>
<dbReference type="GO" id="GO:0005886">
    <property type="term" value="C:plasma membrane"/>
    <property type="evidence" value="ECO:0007669"/>
    <property type="project" value="UniProtKB-SubCell"/>
</dbReference>
<reference evidence="10 11" key="1">
    <citation type="submission" date="2016-10" db="EMBL/GenBank/DDBJ databases">
        <authorList>
            <person name="de Groot N.N."/>
        </authorList>
    </citation>
    <scope>NUCLEOTIDE SEQUENCE [LARGE SCALE GENOMIC DNA]</scope>
    <source>
        <strain evidence="10 11">DSM 20117</strain>
    </source>
</reference>
<feature type="transmembrane region" description="Helical" evidence="9">
    <location>
        <begin position="284"/>
        <end position="304"/>
    </location>
</feature>
<comment type="similarity">
    <text evidence="2">Belongs to the BCCT transporter (TC 2.A.15) family.</text>
</comment>
<feature type="transmembrane region" description="Helical" evidence="9">
    <location>
        <begin position="212"/>
        <end position="238"/>
    </location>
</feature>
<dbReference type="EMBL" id="FNKH01000003">
    <property type="protein sequence ID" value="SDR29888.1"/>
    <property type="molecule type" value="Genomic_DNA"/>
</dbReference>
<dbReference type="OrthoDB" id="9775735at2"/>
<accession>A0A1H1HXM9</accession>
<feature type="transmembrane region" description="Helical" evidence="9">
    <location>
        <begin position="427"/>
        <end position="455"/>
    </location>
</feature>
<evidence type="ECO:0000256" key="6">
    <source>
        <dbReference type="ARBA" id="ARBA00022989"/>
    </source>
</evidence>
<dbReference type="RefSeq" id="WP_074703527.1">
    <property type="nucleotide sequence ID" value="NZ_CP018865.1"/>
</dbReference>
<feature type="transmembrane region" description="Helical" evidence="9">
    <location>
        <begin position="31"/>
        <end position="49"/>
    </location>
</feature>
<feature type="transmembrane region" description="Helical" evidence="9">
    <location>
        <begin position="340"/>
        <end position="357"/>
    </location>
</feature>
<dbReference type="PANTHER" id="PTHR30047:SF7">
    <property type="entry name" value="HIGH-AFFINITY CHOLINE TRANSPORT PROTEIN"/>
    <property type="match status" value="1"/>
</dbReference>
<feature type="transmembrane region" description="Helical" evidence="9">
    <location>
        <begin position="61"/>
        <end position="85"/>
    </location>
</feature>
<sequence>MKKLQAFSGRGRKGEKEPVLNPGSRAHIDRGPFWICIAFFLAFIIAALIDIDSVGAGLNAALQWVSMVFGPFFSLLVFANVLLIGYLVISRYGSVRLGGDKPEMGFATWVSVMFCSAIAAGAVFFGPGEPLTHFSDVPPLYSQSVEARSGGAAVVAMQYSFLHWGISAWAIYGTFAIAIMVAAYHRGLPLRPSSGFYLLLGEKRVRGWWGKVIDIISVLAVVGGVMSSIGLLVIQLSYMLNVQYGVPNNMVVQFSILASCVGVFMLSVVLGVERGIARLSRINVGLALVLGIALLIVGPTMFILNITVEGFGGYIQDFTKMSLFTDSVDQSGWLSFWTEYYWAWWLGWGPVVGLFLARISRGRTVRQILLGAVSTSSIALALWFGILGGTGMSVDISSGGAITKTLDADGMESALLSILNELPLSEILIPGFLVVLLLFLITTADSITLSAAIVSTGVENPPNSIRIIWGLVIGGTAAVLLQVGGVSTFQAAAIVTAPPIAFLLAGAMWSVPKQLNQVRQLQAPDDKQPTHRDADFGNNSSAHDDPLRLVSSRPEK</sequence>
<organism evidence="10 11">
    <name type="scientific">Crystallibacter crystallopoietes</name>
    <dbReference type="NCBI Taxonomy" id="37928"/>
    <lineage>
        <taxon>Bacteria</taxon>
        <taxon>Bacillati</taxon>
        <taxon>Actinomycetota</taxon>
        <taxon>Actinomycetes</taxon>
        <taxon>Micrococcales</taxon>
        <taxon>Micrococcaceae</taxon>
        <taxon>Crystallibacter</taxon>
    </lineage>
</organism>
<keyword evidence="7 9" id="KW-0472">Membrane</keyword>
<evidence type="ECO:0000313" key="10">
    <source>
        <dbReference type="EMBL" id="SDR29888.1"/>
    </source>
</evidence>
<evidence type="ECO:0000256" key="3">
    <source>
        <dbReference type="ARBA" id="ARBA00022448"/>
    </source>
</evidence>
<feature type="transmembrane region" description="Helical" evidence="9">
    <location>
        <begin position="491"/>
        <end position="511"/>
    </location>
</feature>
<feature type="transmembrane region" description="Helical" evidence="9">
    <location>
        <begin position="250"/>
        <end position="272"/>
    </location>
</feature>
<dbReference type="Pfam" id="PF02028">
    <property type="entry name" value="BCCT"/>
    <property type="match status" value="1"/>
</dbReference>
<keyword evidence="3" id="KW-0813">Transport</keyword>
<dbReference type="InterPro" id="IPR000060">
    <property type="entry name" value="BCCT_transptr"/>
</dbReference>
<evidence type="ECO:0000313" key="11">
    <source>
        <dbReference type="Proteomes" id="UP000181917"/>
    </source>
</evidence>
<feature type="compositionally biased region" description="Basic and acidic residues" evidence="8">
    <location>
        <begin position="524"/>
        <end position="535"/>
    </location>
</feature>
<name>A0A1H1HXM9_9MICC</name>
<feature type="compositionally biased region" description="Basic and acidic residues" evidence="8">
    <location>
        <begin position="542"/>
        <end position="556"/>
    </location>
</feature>
<keyword evidence="11" id="KW-1185">Reference proteome</keyword>
<feature type="transmembrane region" description="Helical" evidence="9">
    <location>
        <begin position="106"/>
        <end position="125"/>
    </location>
</feature>
<dbReference type="PANTHER" id="PTHR30047">
    <property type="entry name" value="HIGH-AFFINITY CHOLINE TRANSPORT PROTEIN-RELATED"/>
    <property type="match status" value="1"/>
</dbReference>
<dbReference type="Proteomes" id="UP000181917">
    <property type="component" value="Unassembled WGS sequence"/>
</dbReference>
<evidence type="ECO:0000256" key="2">
    <source>
        <dbReference type="ARBA" id="ARBA00005658"/>
    </source>
</evidence>
<keyword evidence="5 9" id="KW-0812">Transmembrane</keyword>
<dbReference type="AlphaFoldDB" id="A0A1H1HXM9"/>
<keyword evidence="4" id="KW-1003">Cell membrane</keyword>
<dbReference type="STRING" id="37928.SAMN04489742_4743"/>
<evidence type="ECO:0000256" key="1">
    <source>
        <dbReference type="ARBA" id="ARBA00004651"/>
    </source>
</evidence>
<evidence type="ECO:0000256" key="9">
    <source>
        <dbReference type="SAM" id="Phobius"/>
    </source>
</evidence>
<feature type="transmembrane region" description="Helical" evidence="9">
    <location>
        <begin position="369"/>
        <end position="388"/>
    </location>
</feature>